<dbReference type="Proteomes" id="UP000242015">
    <property type="component" value="Unassembled WGS sequence"/>
</dbReference>
<evidence type="ECO:0000313" key="1">
    <source>
        <dbReference type="EMBL" id="PSO07739.1"/>
    </source>
</evidence>
<dbReference type="EMBL" id="NEXF01000194">
    <property type="protein sequence ID" value="PSO07739.1"/>
    <property type="molecule type" value="Genomic_DNA"/>
</dbReference>
<protein>
    <submittedName>
        <fullName evidence="1">Uncharacterized protein</fullName>
    </submittedName>
</protein>
<reference evidence="1 2" key="1">
    <citation type="submission" date="2017-04" db="EMBL/GenBank/DDBJ databases">
        <title>Novel microbial lineages endemic to geothermal iron-oxide mats fill important gaps in the evolutionary history of Archaea.</title>
        <authorList>
            <person name="Jay Z.J."/>
            <person name="Beam J.P."/>
            <person name="Dlakic M."/>
            <person name="Rusch D.B."/>
            <person name="Kozubal M.A."/>
            <person name="Inskeep W.P."/>
        </authorList>
    </citation>
    <scope>NUCLEOTIDE SEQUENCE [LARGE SCALE GENOMIC DNA]</scope>
    <source>
        <strain evidence="1">BE_D</strain>
    </source>
</reference>
<organism evidence="1 2">
    <name type="scientific">Candidatus Marsarchaeota G2 archaeon BE_D</name>
    <dbReference type="NCBI Taxonomy" id="1978158"/>
    <lineage>
        <taxon>Archaea</taxon>
        <taxon>Candidatus Marsarchaeota</taxon>
        <taxon>Candidatus Marsarchaeota group 2</taxon>
    </lineage>
</organism>
<name>A0A2R6CA07_9ARCH</name>
<dbReference type="AlphaFoldDB" id="A0A2R6CA07"/>
<comment type="caution">
    <text evidence="1">The sequence shown here is derived from an EMBL/GenBank/DDBJ whole genome shotgun (WGS) entry which is preliminary data.</text>
</comment>
<sequence length="81" mass="9300">MGWAFNILAATSSESLVLVEGFWKSRVIILPSFSSPNNPALTDFFTRMERSIKDSNSSTLRSFTERILLPLRELTRMQYLL</sequence>
<gene>
    <name evidence="1" type="ORF">B9Q04_09215</name>
</gene>
<accession>A0A2R6CA07</accession>
<proteinExistence type="predicted"/>
<evidence type="ECO:0000313" key="2">
    <source>
        <dbReference type="Proteomes" id="UP000242015"/>
    </source>
</evidence>